<dbReference type="Proteomes" id="UP001390963">
    <property type="component" value="Unassembled WGS sequence"/>
</dbReference>
<gene>
    <name evidence="1" type="ORF">VZD24_14905</name>
</gene>
<name>A0ABU9NHL3_9FLAO</name>
<keyword evidence="2" id="KW-1185">Reference proteome</keyword>
<reference evidence="1 2" key="1">
    <citation type="submission" date="2024-01" db="EMBL/GenBank/DDBJ databases">
        <title>Aequorivita flavus sp. nov., isolated from deep-sea sediment.</title>
        <authorList>
            <person name="Chen X."/>
        </authorList>
    </citation>
    <scope>NUCLEOTIDE SEQUENCE [LARGE SCALE GENOMIC DNA]</scope>
    <source>
        <strain evidence="1 2">MCCC 1A16935</strain>
    </source>
</reference>
<evidence type="ECO:0000313" key="1">
    <source>
        <dbReference type="EMBL" id="MEM0574813.1"/>
    </source>
</evidence>
<evidence type="ECO:0000313" key="2">
    <source>
        <dbReference type="Proteomes" id="UP001390963"/>
    </source>
</evidence>
<organism evidence="1 2">
    <name type="scientific">Aequorivita flava</name>
    <dbReference type="NCBI Taxonomy" id="3114371"/>
    <lineage>
        <taxon>Bacteria</taxon>
        <taxon>Pseudomonadati</taxon>
        <taxon>Bacteroidota</taxon>
        <taxon>Flavobacteriia</taxon>
        <taxon>Flavobacteriales</taxon>
        <taxon>Flavobacteriaceae</taxon>
        <taxon>Aequorivita</taxon>
    </lineage>
</organism>
<dbReference type="RefSeq" id="WP_342688063.1">
    <property type="nucleotide sequence ID" value="NZ_JAZBJM010000020.1"/>
</dbReference>
<sequence>MNNTDIVDLNDFINFWSKLYSFSNEAIYKASISKKPLTKNDIQNLYEWKNGMRLSVQKQKSLDTKINSKLTVINKLKNSDVLDIEVFKKEFKNLSAVWKIFLLHIIKPTKYPIYDQHIHRTFLFIHKEDWSNISNTSINNKAKEQFYFERYLPFIKSQNIKDIKKLDEAFFAFGQFLNTRNYASLLE</sequence>
<dbReference type="EMBL" id="JBANCF010000022">
    <property type="protein sequence ID" value="MEM0574813.1"/>
    <property type="molecule type" value="Genomic_DNA"/>
</dbReference>
<comment type="caution">
    <text evidence="1">The sequence shown here is derived from an EMBL/GenBank/DDBJ whole genome shotgun (WGS) entry which is preliminary data.</text>
</comment>
<proteinExistence type="predicted"/>
<accession>A0ABU9NHL3</accession>
<protein>
    <submittedName>
        <fullName evidence="1">Uncharacterized protein</fullName>
    </submittedName>
</protein>